<dbReference type="InterPro" id="IPR048330">
    <property type="entry name" value="PcRGLX/YetA_2nd"/>
</dbReference>
<dbReference type="AlphaFoldDB" id="A0A1H8H5G0"/>
<dbReference type="Proteomes" id="UP000199300">
    <property type="component" value="Unassembled WGS sequence"/>
</dbReference>
<dbReference type="InterPro" id="IPR048329">
    <property type="entry name" value="PcRGLX_1st"/>
</dbReference>
<dbReference type="RefSeq" id="WP_091493869.1">
    <property type="nucleotide sequence ID" value="NZ_FODJ01000001.1"/>
</dbReference>
<protein>
    <recommendedName>
        <fullName evidence="6">Tat pathway signal sequence domain protein</fullName>
    </recommendedName>
</protein>
<evidence type="ECO:0000259" key="1">
    <source>
        <dbReference type="Pfam" id="PF19501"/>
    </source>
</evidence>
<evidence type="ECO:0000313" key="5">
    <source>
        <dbReference type="Proteomes" id="UP000199300"/>
    </source>
</evidence>
<dbReference type="OrthoDB" id="262615at2"/>
<dbReference type="Pfam" id="PF19501">
    <property type="entry name" value="PcRGLX_1st"/>
    <property type="match status" value="1"/>
</dbReference>
<dbReference type="Pfam" id="PF21345">
    <property type="entry name" value="PcRGLX_2nd"/>
    <property type="match status" value="1"/>
</dbReference>
<name>A0A1H8H5G0_9BACI</name>
<dbReference type="STRING" id="872970.SAMN04488134_101256"/>
<organism evidence="4 5">
    <name type="scientific">Amphibacillus marinus</name>
    <dbReference type="NCBI Taxonomy" id="872970"/>
    <lineage>
        <taxon>Bacteria</taxon>
        <taxon>Bacillati</taxon>
        <taxon>Bacillota</taxon>
        <taxon>Bacilli</taxon>
        <taxon>Bacillales</taxon>
        <taxon>Bacillaceae</taxon>
        <taxon>Amphibacillus</taxon>
    </lineage>
</organism>
<dbReference type="PANTHER" id="PTHR40081">
    <property type="entry name" value="CONCANAVALIN A-LIKE LECTIN/GLUCANASE"/>
    <property type="match status" value="1"/>
</dbReference>
<evidence type="ECO:0000259" key="2">
    <source>
        <dbReference type="Pfam" id="PF21345"/>
    </source>
</evidence>
<dbReference type="PANTHER" id="PTHR40081:SF1">
    <property type="entry name" value="TAT PATHWAY SIGNAL SEQUENCE DOMAIN PROTEIN"/>
    <property type="match status" value="1"/>
</dbReference>
<feature type="domain" description="PcRGLX/YetA-like C-terminal alpha/alpha toroid" evidence="3">
    <location>
        <begin position="435"/>
        <end position="837"/>
    </location>
</feature>
<evidence type="ECO:0000259" key="3">
    <source>
        <dbReference type="Pfam" id="PF21346"/>
    </source>
</evidence>
<feature type="domain" description="PcRGLX/YetA-like central beta-sandwich" evidence="2">
    <location>
        <begin position="87"/>
        <end position="429"/>
    </location>
</feature>
<keyword evidence="5" id="KW-1185">Reference proteome</keyword>
<proteinExistence type="predicted"/>
<gene>
    <name evidence="4" type="ORF">SAMN04488134_101256</name>
</gene>
<dbReference type="InterPro" id="IPR045793">
    <property type="entry name" value="PcRGLX/YetA-like"/>
</dbReference>
<sequence>MKLKWLEKGPKVKAGVTFGVPWQQGKLKELCAFKLDDTPVQSWATAYWPDKSIKWTAHAVVVKQSSESTFTLTKQTNDQPTINHAGIVVTERENSVDINTGRLTYVLARSGSKLITAVKDGNGGIVAYDGQLIMQTKTAHEVEGACQVTYREHVSRIESVMVEKHGPIQATIKITGYCGHDTTYPFTMRLVFYNQVDRIKLLHTFFFNGVPEQHIVQGIGFSMKTHLTGPAYNRQLKLATESGTYNEPAQLLTSRRYRQSTIYQQQIAGKSIKRTDENCEILKQASGQAIWQDFKLSQLSQGYGRYQKRTGTNYAWVDIPTIHQSSGLLYVGGETGGLALSLKYFNEKYPSQFTITGLANEVTTATIWFWSPDGQAMDLRHYSETTHVESAYEGFAEMRASPTGIANTSEAYLSFFQEPVTDEQLFELANYCQQPSLLIAHSSYYYQTGATGIWPLKDTTTPQKQFLEQQLDKLVSFYQAEIVQRQWYGYWNYGDIMHSYDATRKQWFYDVGGYAWQNTELVPNLWLWYSFFRTGDSSIFRLIEAMTRHNSEVDRYHFGAYKGLGSRHNVSHWGCGCKEVRISMACLYKYYFYLTGDERIEELLDEVKDADQALDRLDPMREFYPKTDKLTHARVGPDWSALSSNWLSQWERKQDESYLNKIQVGINNLKQAPFRLLSGPTFKYDSTTSELIYMGTGNEGGYHMVIAFGAPQVWLELSDLLADEAFKQMLVEFGEVYAMDDNEKRAYSGDQLHQDLFHWPMFASGLIGYAGHYHQSNQLKEQAWNLLLNPEHSGVPLPITSLETVSWANLNEIPWLTTNVAAQWSLNVLINLYYNGDWLATDLGSGMENLPADR</sequence>
<dbReference type="Pfam" id="PF21346">
    <property type="entry name" value="PcRGLX_3rd"/>
    <property type="match status" value="1"/>
</dbReference>
<accession>A0A1H8H5G0</accession>
<feature type="domain" description="PcRGLX/YetA-like N-terminal RIFT barrel" evidence="1">
    <location>
        <begin position="1"/>
        <end position="74"/>
    </location>
</feature>
<dbReference type="InterPro" id="IPR048331">
    <property type="entry name" value="PcRGLX/YetA_3rd"/>
</dbReference>
<evidence type="ECO:0000313" key="4">
    <source>
        <dbReference type="EMBL" id="SEN51259.1"/>
    </source>
</evidence>
<reference evidence="4 5" key="1">
    <citation type="submission" date="2016-10" db="EMBL/GenBank/DDBJ databases">
        <authorList>
            <person name="de Groot N.N."/>
        </authorList>
    </citation>
    <scope>NUCLEOTIDE SEQUENCE [LARGE SCALE GENOMIC DNA]</scope>
    <source>
        <strain evidence="4 5">CGMCC 1.10434</strain>
    </source>
</reference>
<dbReference type="EMBL" id="FODJ01000001">
    <property type="protein sequence ID" value="SEN51259.1"/>
    <property type="molecule type" value="Genomic_DNA"/>
</dbReference>
<evidence type="ECO:0008006" key="6">
    <source>
        <dbReference type="Google" id="ProtNLM"/>
    </source>
</evidence>